<dbReference type="Proteomes" id="UP001497516">
    <property type="component" value="Chromosome 4"/>
</dbReference>
<evidence type="ECO:0000313" key="2">
    <source>
        <dbReference type="Proteomes" id="UP001497516"/>
    </source>
</evidence>
<gene>
    <name evidence="1" type="ORF">LTRI10_LOCUS21484</name>
</gene>
<evidence type="ECO:0000313" key="1">
    <source>
        <dbReference type="EMBL" id="CAL1380005.1"/>
    </source>
</evidence>
<accession>A0AAV2E360</accession>
<proteinExistence type="predicted"/>
<sequence>MEGEELATEEAEAAFGTERKIQFRFAAVACPMETATSKARKYPPEYPCNFRSVRAILLPASAVGEHDLSVSVAANTNRGSSVRSLRRGFIRRRGRCRGGRKEEEGLGHGLGWF</sequence>
<reference evidence="1 2" key="1">
    <citation type="submission" date="2024-04" db="EMBL/GenBank/DDBJ databases">
        <authorList>
            <person name="Fracassetti M."/>
        </authorList>
    </citation>
    <scope>NUCLEOTIDE SEQUENCE [LARGE SCALE GENOMIC DNA]</scope>
</reference>
<organism evidence="1 2">
    <name type="scientific">Linum trigynum</name>
    <dbReference type="NCBI Taxonomy" id="586398"/>
    <lineage>
        <taxon>Eukaryota</taxon>
        <taxon>Viridiplantae</taxon>
        <taxon>Streptophyta</taxon>
        <taxon>Embryophyta</taxon>
        <taxon>Tracheophyta</taxon>
        <taxon>Spermatophyta</taxon>
        <taxon>Magnoliopsida</taxon>
        <taxon>eudicotyledons</taxon>
        <taxon>Gunneridae</taxon>
        <taxon>Pentapetalae</taxon>
        <taxon>rosids</taxon>
        <taxon>fabids</taxon>
        <taxon>Malpighiales</taxon>
        <taxon>Linaceae</taxon>
        <taxon>Linum</taxon>
    </lineage>
</organism>
<dbReference type="AlphaFoldDB" id="A0AAV2E360"/>
<name>A0AAV2E360_9ROSI</name>
<protein>
    <submittedName>
        <fullName evidence="1">Uncharacterized protein</fullName>
    </submittedName>
</protein>
<dbReference type="EMBL" id="OZ034817">
    <property type="protein sequence ID" value="CAL1380005.1"/>
    <property type="molecule type" value="Genomic_DNA"/>
</dbReference>
<keyword evidence="2" id="KW-1185">Reference proteome</keyword>